<dbReference type="InterPro" id="IPR003392">
    <property type="entry name" value="PTHD_SSD"/>
</dbReference>
<feature type="transmembrane region" description="Helical" evidence="7">
    <location>
        <begin position="708"/>
        <end position="729"/>
    </location>
</feature>
<accession>A0A8S3S932</accession>
<keyword evidence="6" id="KW-0325">Glycoprotein</keyword>
<feature type="transmembrane region" description="Helical" evidence="7">
    <location>
        <begin position="683"/>
        <end position="701"/>
    </location>
</feature>
<dbReference type="Gene3D" id="1.20.1640.10">
    <property type="entry name" value="Multidrug efflux transporter AcrB transmembrane domain"/>
    <property type="match status" value="3"/>
</dbReference>
<keyword evidence="5 7" id="KW-0472">Membrane</keyword>
<dbReference type="Pfam" id="PF12349">
    <property type="entry name" value="Sterol-sensing"/>
    <property type="match status" value="1"/>
</dbReference>
<dbReference type="InterPro" id="IPR053958">
    <property type="entry name" value="HMGCR/SNAP/NPC1-like_SSD"/>
</dbReference>
<evidence type="ECO:0000256" key="1">
    <source>
        <dbReference type="ARBA" id="ARBA00004141"/>
    </source>
</evidence>
<dbReference type="OrthoDB" id="6510177at2759"/>
<feature type="transmembrane region" description="Helical" evidence="7">
    <location>
        <begin position="326"/>
        <end position="345"/>
    </location>
</feature>
<feature type="transmembrane region" description="Helical" evidence="7">
    <location>
        <begin position="1043"/>
        <end position="1064"/>
    </location>
</feature>
<comment type="subcellular location">
    <subcellularLocation>
        <location evidence="1">Membrane</location>
        <topology evidence="1">Multi-pass membrane protein</topology>
    </subcellularLocation>
</comment>
<feature type="transmembrane region" description="Helical" evidence="7">
    <location>
        <begin position="292"/>
        <end position="320"/>
    </location>
</feature>
<evidence type="ECO:0000256" key="4">
    <source>
        <dbReference type="ARBA" id="ARBA00022989"/>
    </source>
</evidence>
<feature type="domain" description="SSD" evidence="8">
    <location>
        <begin position="966"/>
        <end position="1097"/>
    </location>
</feature>
<dbReference type="PANTHER" id="PTHR10796">
    <property type="entry name" value="PATCHED-RELATED"/>
    <property type="match status" value="1"/>
</dbReference>
<dbReference type="GO" id="GO:0016020">
    <property type="term" value="C:membrane"/>
    <property type="evidence" value="ECO:0007669"/>
    <property type="project" value="UniProtKB-SubCell"/>
</dbReference>
<comment type="similarity">
    <text evidence="2">Belongs to the patched family.</text>
</comment>
<dbReference type="SUPFAM" id="SSF82866">
    <property type="entry name" value="Multidrug efflux transporter AcrB transmembrane domain"/>
    <property type="match status" value="4"/>
</dbReference>
<feature type="transmembrane region" description="Helical" evidence="7">
    <location>
        <begin position="1363"/>
        <end position="1386"/>
    </location>
</feature>
<feature type="transmembrane region" description="Helical" evidence="7">
    <location>
        <begin position="735"/>
        <end position="759"/>
    </location>
</feature>
<organism evidence="9 10">
    <name type="scientific">Mytilus edulis</name>
    <name type="common">Blue mussel</name>
    <dbReference type="NCBI Taxonomy" id="6550"/>
    <lineage>
        <taxon>Eukaryota</taxon>
        <taxon>Metazoa</taxon>
        <taxon>Spiralia</taxon>
        <taxon>Lophotrochozoa</taxon>
        <taxon>Mollusca</taxon>
        <taxon>Bivalvia</taxon>
        <taxon>Autobranchia</taxon>
        <taxon>Pteriomorphia</taxon>
        <taxon>Mytilida</taxon>
        <taxon>Mytiloidea</taxon>
        <taxon>Mytilidae</taxon>
        <taxon>Mytilinae</taxon>
        <taxon>Mytilus</taxon>
    </lineage>
</organism>
<feature type="transmembrane region" description="Helical" evidence="7">
    <location>
        <begin position="261"/>
        <end position="280"/>
    </location>
</feature>
<feature type="domain" description="SSD" evidence="8">
    <location>
        <begin position="260"/>
        <end position="417"/>
    </location>
</feature>
<feature type="transmembrane region" description="Helical" evidence="7">
    <location>
        <begin position="365"/>
        <end position="386"/>
    </location>
</feature>
<keyword evidence="10" id="KW-1185">Reference proteome</keyword>
<dbReference type="PANTHER" id="PTHR10796:SF92">
    <property type="entry name" value="PATCHED-RELATED, ISOFORM A"/>
    <property type="match status" value="1"/>
</dbReference>
<feature type="transmembrane region" description="Helical" evidence="7">
    <location>
        <begin position="488"/>
        <end position="506"/>
    </location>
</feature>
<dbReference type="EMBL" id="CAJPWZ010001546">
    <property type="protein sequence ID" value="CAG2217590.1"/>
    <property type="molecule type" value="Genomic_DNA"/>
</dbReference>
<evidence type="ECO:0000256" key="7">
    <source>
        <dbReference type="SAM" id="Phobius"/>
    </source>
</evidence>
<proteinExistence type="inferred from homology"/>
<reference evidence="9" key="1">
    <citation type="submission" date="2021-03" db="EMBL/GenBank/DDBJ databases">
        <authorList>
            <person name="Bekaert M."/>
        </authorList>
    </citation>
    <scope>NUCLEOTIDE SEQUENCE</scope>
</reference>
<feature type="transmembrane region" description="Helical" evidence="7">
    <location>
        <begin position="1335"/>
        <end position="1351"/>
    </location>
</feature>
<evidence type="ECO:0000256" key="3">
    <source>
        <dbReference type="ARBA" id="ARBA00022692"/>
    </source>
</evidence>
<keyword evidence="4 7" id="KW-1133">Transmembrane helix</keyword>
<dbReference type="PROSITE" id="PS50156">
    <property type="entry name" value="SSD"/>
    <property type="match status" value="2"/>
</dbReference>
<gene>
    <name evidence="9" type="ORF">MEDL_31271</name>
</gene>
<dbReference type="InterPro" id="IPR000731">
    <property type="entry name" value="SSD"/>
</dbReference>
<evidence type="ECO:0000313" key="9">
    <source>
        <dbReference type="EMBL" id="CAG2217590.1"/>
    </source>
</evidence>
<name>A0A8S3S932_MYTED</name>
<evidence type="ECO:0000313" key="10">
    <source>
        <dbReference type="Proteomes" id="UP000683360"/>
    </source>
</evidence>
<feature type="transmembrane region" description="Helical" evidence="7">
    <location>
        <begin position="951"/>
        <end position="973"/>
    </location>
</feature>
<feature type="transmembrane region" description="Helical" evidence="7">
    <location>
        <begin position="392"/>
        <end position="414"/>
    </location>
</feature>
<dbReference type="Pfam" id="PF02460">
    <property type="entry name" value="Patched"/>
    <property type="match status" value="1"/>
</dbReference>
<evidence type="ECO:0000259" key="8">
    <source>
        <dbReference type="PROSITE" id="PS50156"/>
    </source>
</evidence>
<evidence type="ECO:0000256" key="5">
    <source>
        <dbReference type="ARBA" id="ARBA00023136"/>
    </source>
</evidence>
<evidence type="ECO:0000256" key="6">
    <source>
        <dbReference type="ARBA" id="ARBA00023180"/>
    </source>
</evidence>
<keyword evidence="3 7" id="KW-0812">Transmembrane</keyword>
<evidence type="ECO:0000256" key="2">
    <source>
        <dbReference type="ARBA" id="ARBA00005585"/>
    </source>
</evidence>
<feature type="transmembrane region" description="Helical" evidence="7">
    <location>
        <begin position="985"/>
        <end position="1011"/>
    </location>
</feature>
<feature type="transmembrane region" description="Helical" evidence="7">
    <location>
        <begin position="31"/>
        <end position="51"/>
    </location>
</feature>
<feature type="transmembrane region" description="Helical" evidence="7">
    <location>
        <begin position="1070"/>
        <end position="1092"/>
    </location>
</feature>
<protein>
    <recommendedName>
        <fullName evidence="8">SSD domain-containing protein</fullName>
    </recommendedName>
</protein>
<dbReference type="Proteomes" id="UP000683360">
    <property type="component" value="Unassembled WGS sequence"/>
</dbReference>
<comment type="caution">
    <text evidence="9">The sequence shown here is derived from an EMBL/GenBank/DDBJ whole genome shotgun (WGS) entry which is preliminary data.</text>
</comment>
<dbReference type="InterPro" id="IPR051697">
    <property type="entry name" value="Patched_domain-protein"/>
</dbReference>
<sequence>MSCFYDLHLKVEAFFGGAFEKYGKFVARNPWKAIIFVVIVDIGFGIGLINLTQDTSLEQYAPTDSTAMKQRELVKSMFTVNTSTNYYAQSLVNIGNFAEVIIKKKNGGNIIDSSLWSEITALRDYVIATSISSSGTSYDFTDLCAKRFSSCVIDGNYILDSDFTTALTGGTISYPQFTTSGETFTIDNTFGETVSSGGYLTSAKAVKLKFNLANTNSKLADAWEDAFLDRIKTYSSSSLNFEFAHSRSTDEELNANVAGDITFFSITFTLMITFSGLVMVGGNCVSNRYNIAMAGVLSTGLAIVAALGFISAAGVLFTSIVGTMPFLILGIGVDDMFILLSGLAATSPELDTETRIGLTMKSSGIAITITSLTDVIAFCAGASSVFPAVRNFSWFTGAAILFSYLNYITFYLGCMTINEKRIEQNRHFFTCQKIKSREDMQKKASNSRADIFCCSGSPNKHRGEVEGPIEKYPKMLVTKIVQFTTAKIVILLFFAGFVAVSIYGAVHFKQDFNRRDLVTTDSYFYTYYNAETTLYDQSFPISLNVQAGVDYLSSTTLDAINSLRDNVRNDTDIDDTFFLSWLHAYIDSANYDDSSLSNFISGLETYLGTTAGNLYINDVTIDGTSITASRFHVLTEHFASSTQQGDMMNRIRDIVGSSSLPVFAYAPAFIFIEQYVVILSQTLQTLGICVAVVFIIITVFLPLPVMILLISTTVVLIMTSVIGFMHLWGLTLSSITMIHIIMCIGFCVDFATHVCHAYVQAKGDTRDQRVAVAIDHAGGPILNGALSTIIGVVISHNKKKNGGNIIDSSLWSEITALRDYVIAISISSSGTSYDFTDLCAKRFSSCVIDGNYILDSDFTTALTGELFLIHSSTSGETFTIDNTFGETVSSGGYLTSAKAVKLKFNLANTNSKLADAWEDAFLDRIKTYSSSSLNFEFAHSRSTDEELNANVAGDITFFSITFTLMITFSGLVMVGGNCVSNRYNIAMAGVLSTGLAIVAALGFISAAGIGVDDMFILLSGLAATSPELDTETRIGLTMKSSGIAITITSLTDVIAFCAGASSVFPAVRNFSWFTGMCSHTFCSYLNYITFYLGCMTINEKKELNKTDTSLHVKNKIERRHEEEGWLIQELTFSVVPDLLINTEDSLPYQYMVLSILNKILMTTDSYFYSYYNAETTLYDQSFPISLNVQAGVDYLSSTTLGAINSLRDNVRNDTDIDDTFFLSWLHAYIDSANYDDSSLSNFISGLETYLGTTAGNLYINDVTIDGTSITASRFHVLTEHLASSTQQGGMMNRIRDIVGFCVDFATHVCHAYVQAKGDTRDQRVAVAIDHAGGPILNGALSTIIGVVMLAFSKSFIFFSFFKVMLMVMLFGLLYSVFLLPVVLSFIGPHYNHEMESAKVMDDISLPKKSNETITLPGALNGDQEDEKLKHV</sequence>